<comment type="caution">
    <text evidence="4">Lacks conserved residue(s) required for the propagation of feature annotation.</text>
</comment>
<feature type="domain" description="Sushi" evidence="6">
    <location>
        <begin position="640"/>
        <end position="704"/>
    </location>
</feature>
<dbReference type="Pfam" id="PF00084">
    <property type="entry name" value="Sushi"/>
    <property type="match status" value="8"/>
</dbReference>
<dbReference type="PROSITE" id="PS50923">
    <property type="entry name" value="SUSHI"/>
    <property type="match status" value="7"/>
</dbReference>
<name>A0A8R1XNG1_ONCVO</name>
<protein>
    <recommendedName>
        <fullName evidence="6">Sushi domain-containing protein</fullName>
    </recommendedName>
</protein>
<dbReference type="AlphaFoldDB" id="A0A8R1XNG1"/>
<evidence type="ECO:0000256" key="4">
    <source>
        <dbReference type="PROSITE-ProRule" id="PRU00302"/>
    </source>
</evidence>
<feature type="domain" description="Sushi" evidence="6">
    <location>
        <begin position="333"/>
        <end position="396"/>
    </location>
</feature>
<feature type="domain" description="Sushi" evidence="6">
    <location>
        <begin position="1114"/>
        <end position="1178"/>
    </location>
</feature>
<sequence length="1190" mass="128790">MSSYNCWIYFILLIDLIKPVFSRTITCPFDGHPNNLIPVLIWTKITNQSSKIYRIGSSELKREYSSNSGSDEIFLNSGIPTACPQFCTIKLSTNIRPSDGVIFHQDNNGEKPPPGYIDITGSNELFCARSFGDCGAKAPIYRYRNEINRYAYSFHPNESIIGYIREFNPICYGWKDSNNSIGKEILGTKDPTDCLPIPNIRNGQIIYKPSPERSRTSQTLIMGSFATLHCDEGYEPSVQKQIACITGTWYPTEELGECIPVSTEMPKRCAPLPPYENGYILYSQHGTNDFPSGTLAYLICNGHYRSMFTRQAQCDHGQWSTLELGICQLIANITCEPLPTVQNGKVRYIMGNKTNITSGTVAELECSDGYIVNGADALICESGGWSPGPVLGTCEEDVKRRDQRGKRQEMRPCLSGHPIISNGQLSYSNAPNLLGAYPSDTVAIARCNGGYTIHGALLSICEDSIWKPPNLGICILPSEVALAPVRNPCLFGLLPPIGGTITYSRGPLGPFPSGTTAILECVHGISRGPVLAACDNGSWIPQEMGTCLLSDAKNSSNSVIKLDNCLKNYPAPDNGIVVYSNDAIHPPYPALTKANIRCNPGYTPAGSVVAICQKGEWYPPLPTQCLQFDKETSSIVTAVDSCATGITPPANGYINYSIGSISGPFPAGTVATISCDLGFRPVGATSSTCLKGIWSPTMLGQCVDIGPRILGAPIDSSLNVIGAQCSALAPPINSRISYSYDSEVGPFPSGTVATVICNPNYMLVGLSTTICTNGVFSPPLLAHCIPAPGNVESLLKFKELPCIPISKPPNGDVIYSDIISNVYASKTTANLLCNLGFIPVGPVETTCKNGQWEPSLGFCQQSIIDSGLSQSSTSGQCLFELPIVANGKIRYSIGNILPPYDSGTTATLICNSDTIPIGIMLSTCINGSWNPPMLGQCSINVADKGQIRTELRRTHLSSVDCSASPPVSNGKIYYSNGSRNKMYEPGTVANLVCDDGYVLLGRSISSCQGGIWSPWPGVGSCQPDVQKEQQQMQQIRHVNKPHGVCSEISATYANGMIIYEGNNNTKWYNNGTIAKLQCNDGYIINGKQLTYCKDGFWVPPVGICQPIIETKIIDSCKPLNFPPNGKVYYIYNNYTKDYQVGTTAVMICNKGFRLKGEATLICDENGWTPNGGFGICIPPDDNFRNFNVHS</sequence>
<keyword evidence="8" id="KW-1185">Reference proteome</keyword>
<dbReference type="InterPro" id="IPR051503">
    <property type="entry name" value="ComplSys_Reg/VirEntry_Med"/>
</dbReference>
<dbReference type="GO" id="GO:0006956">
    <property type="term" value="P:complement activation"/>
    <property type="evidence" value="ECO:0007669"/>
    <property type="project" value="TreeGrafter"/>
</dbReference>
<dbReference type="SUPFAM" id="SSF57535">
    <property type="entry name" value="Complement control module/SCR domain"/>
    <property type="match status" value="11"/>
</dbReference>
<dbReference type="SMART" id="SM00032">
    <property type="entry name" value="CCP"/>
    <property type="match status" value="13"/>
</dbReference>
<dbReference type="PANTHER" id="PTHR45785">
    <property type="entry name" value="COMPLEMENT FACTOR H-RELATED"/>
    <property type="match status" value="1"/>
</dbReference>
<evidence type="ECO:0000256" key="5">
    <source>
        <dbReference type="SAM" id="SignalP"/>
    </source>
</evidence>
<evidence type="ECO:0000256" key="3">
    <source>
        <dbReference type="ARBA" id="ARBA00023157"/>
    </source>
</evidence>
<organism evidence="7 8">
    <name type="scientific">Onchocerca volvulus</name>
    <dbReference type="NCBI Taxonomy" id="6282"/>
    <lineage>
        <taxon>Eukaryota</taxon>
        <taxon>Metazoa</taxon>
        <taxon>Ecdysozoa</taxon>
        <taxon>Nematoda</taxon>
        <taxon>Chromadorea</taxon>
        <taxon>Rhabditida</taxon>
        <taxon>Spirurina</taxon>
        <taxon>Spiruromorpha</taxon>
        <taxon>Filarioidea</taxon>
        <taxon>Onchocercidae</taxon>
        <taxon>Onchocerca</taxon>
    </lineage>
</organism>
<accession>A0A8R1XNG1</accession>
<feature type="signal peptide" evidence="5">
    <location>
        <begin position="1"/>
        <end position="22"/>
    </location>
</feature>
<dbReference type="PANTHER" id="PTHR45785:SF7">
    <property type="entry name" value="COMPLEMENT FACTOR H"/>
    <property type="match status" value="1"/>
</dbReference>
<dbReference type="GO" id="GO:0005615">
    <property type="term" value="C:extracellular space"/>
    <property type="evidence" value="ECO:0007669"/>
    <property type="project" value="TreeGrafter"/>
</dbReference>
<evidence type="ECO:0000259" key="6">
    <source>
        <dbReference type="PROSITE" id="PS50923"/>
    </source>
</evidence>
<evidence type="ECO:0000256" key="1">
    <source>
        <dbReference type="ARBA" id="ARBA00022659"/>
    </source>
</evidence>
<feature type="disulfide bond" evidence="4">
    <location>
        <begin position="675"/>
        <end position="702"/>
    </location>
</feature>
<feature type="domain" description="Sushi" evidence="6">
    <location>
        <begin position="192"/>
        <end position="260"/>
    </location>
</feature>
<reference evidence="8" key="1">
    <citation type="submission" date="2013-10" db="EMBL/GenBank/DDBJ databases">
        <title>Genome sequencing of Onchocerca volvulus.</title>
        <authorList>
            <person name="Cotton J."/>
            <person name="Tsai J."/>
            <person name="Stanley E."/>
            <person name="Tracey A."/>
            <person name="Holroyd N."/>
            <person name="Lustigman S."/>
            <person name="Berriman M."/>
        </authorList>
    </citation>
    <scope>NUCLEOTIDE SEQUENCE</scope>
</reference>
<reference evidence="7" key="2">
    <citation type="submission" date="2022-06" db="UniProtKB">
        <authorList>
            <consortium name="EnsemblMetazoa"/>
        </authorList>
    </citation>
    <scope>IDENTIFICATION</scope>
</reference>
<keyword evidence="1 4" id="KW-0768">Sushi</keyword>
<feature type="domain" description="Sushi" evidence="6">
    <location>
        <begin position="800"/>
        <end position="861"/>
    </location>
</feature>
<evidence type="ECO:0000313" key="7">
    <source>
        <dbReference type="EnsemblMetazoa" id="OVOC11894.1"/>
    </source>
</evidence>
<keyword evidence="3 4" id="KW-1015">Disulfide bond</keyword>
<dbReference type="InterPro" id="IPR035976">
    <property type="entry name" value="Sushi/SCR/CCP_sf"/>
</dbReference>
<feature type="domain" description="Sushi" evidence="6">
    <location>
        <begin position="1043"/>
        <end position="1106"/>
    </location>
</feature>
<dbReference type="EnsemblMetazoa" id="OVOC11894.1">
    <property type="protein sequence ID" value="OVOC11894.1"/>
    <property type="gene ID" value="WBGene00248703"/>
</dbReference>
<evidence type="ECO:0000313" key="8">
    <source>
        <dbReference type="Proteomes" id="UP000024404"/>
    </source>
</evidence>
<feature type="chain" id="PRO_5035715237" description="Sushi domain-containing protein" evidence="5">
    <location>
        <begin position="23"/>
        <end position="1190"/>
    </location>
</feature>
<dbReference type="InterPro" id="IPR000436">
    <property type="entry name" value="Sushi_SCR_CCP_dom"/>
</dbReference>
<feature type="domain" description="Sushi" evidence="6">
    <location>
        <begin position="959"/>
        <end position="1023"/>
    </location>
</feature>
<dbReference type="EMBL" id="CMVM020000016">
    <property type="status" value="NOT_ANNOTATED_CDS"/>
    <property type="molecule type" value="Genomic_DNA"/>
</dbReference>
<dbReference type="CDD" id="cd00033">
    <property type="entry name" value="CCP"/>
    <property type="match status" value="9"/>
</dbReference>
<proteinExistence type="predicted"/>
<dbReference type="Gene3D" id="2.10.70.10">
    <property type="entry name" value="Complement Module, domain 1"/>
    <property type="match status" value="10"/>
</dbReference>
<keyword evidence="2 5" id="KW-0732">Signal</keyword>
<dbReference type="GO" id="GO:0001851">
    <property type="term" value="F:complement component C3b binding"/>
    <property type="evidence" value="ECO:0007669"/>
    <property type="project" value="TreeGrafter"/>
</dbReference>
<evidence type="ECO:0000256" key="2">
    <source>
        <dbReference type="ARBA" id="ARBA00022729"/>
    </source>
</evidence>
<dbReference type="Proteomes" id="UP000024404">
    <property type="component" value="Unassembled WGS sequence"/>
</dbReference>
<dbReference type="OMA" id="STYRYNQ"/>